<dbReference type="InterPro" id="IPR029058">
    <property type="entry name" value="AB_hydrolase_fold"/>
</dbReference>
<dbReference type="RefSeq" id="WP_146833810.1">
    <property type="nucleotide sequence ID" value="NZ_CP042476.1"/>
</dbReference>
<dbReference type="Gene3D" id="3.40.50.1820">
    <property type="entry name" value="alpha/beta hydrolase"/>
    <property type="match status" value="1"/>
</dbReference>
<evidence type="ECO:0008006" key="3">
    <source>
        <dbReference type="Google" id="ProtNLM"/>
    </source>
</evidence>
<name>A0A5B8YPP0_9FLAO</name>
<proteinExistence type="predicted"/>
<dbReference type="SUPFAM" id="SSF53474">
    <property type="entry name" value="alpha/beta-Hydrolases"/>
    <property type="match status" value="1"/>
</dbReference>
<reference evidence="1 2" key="1">
    <citation type="submission" date="2019-08" db="EMBL/GenBank/DDBJ databases">
        <title>Antarcticibacterium arcticum sp. nov., a bacterium isolated from marine sediment of the Canadian Beaufort Sea.</title>
        <authorList>
            <person name="Lee Y.M."/>
            <person name="Baek K."/>
            <person name="Lee D.-H."/>
            <person name="Shin S.C."/>
            <person name="Jin Y.K."/>
            <person name="Park Y."/>
        </authorList>
    </citation>
    <scope>NUCLEOTIDE SEQUENCE [LARGE SCALE GENOMIC DNA]</scope>
    <source>
        <strain evidence="1 2">PAMC 28998</strain>
    </source>
</reference>
<gene>
    <name evidence="1" type="ORF">FK178_09040</name>
</gene>
<dbReference type="KEGG" id="anp:FK178_09040"/>
<evidence type="ECO:0000313" key="2">
    <source>
        <dbReference type="Proteomes" id="UP000321954"/>
    </source>
</evidence>
<dbReference type="Pfam" id="PF05728">
    <property type="entry name" value="UPF0227"/>
    <property type="match status" value="1"/>
</dbReference>
<dbReference type="Proteomes" id="UP000321954">
    <property type="component" value="Chromosome"/>
</dbReference>
<dbReference type="PANTHER" id="PTHR35602">
    <property type="entry name" value="ESTERASE YQIA-RELATED"/>
    <property type="match status" value="1"/>
</dbReference>
<dbReference type="AlphaFoldDB" id="A0A5B8YPP0"/>
<sequence length="166" mass="18466">MNIVYIHGLDSKLSNDKKEILQKFGNVIAPEVDYYSNANAIESLIEKLKNEEVQVIIGSSMGGFAAYYISTALQKPALLFNPALKNRSVEQIIPSVPISAPCFKQFVLGNLDDVVNPGDTLAFISKTFNEFTEFQIHLRRGLTHNIPLDVLEEEVSSFLNNAGLDY</sequence>
<dbReference type="OrthoDB" id="1438136at2"/>
<protein>
    <recommendedName>
        <fullName evidence="3">Alpha/beta hydrolase</fullName>
    </recommendedName>
</protein>
<keyword evidence="2" id="KW-1185">Reference proteome</keyword>
<evidence type="ECO:0000313" key="1">
    <source>
        <dbReference type="EMBL" id="QED37859.1"/>
    </source>
</evidence>
<dbReference type="EMBL" id="CP042476">
    <property type="protein sequence ID" value="QED37859.1"/>
    <property type="molecule type" value="Genomic_DNA"/>
</dbReference>
<organism evidence="1 2">
    <name type="scientific">Antarcticibacterium arcticum</name>
    <dbReference type="NCBI Taxonomy" id="2585771"/>
    <lineage>
        <taxon>Bacteria</taxon>
        <taxon>Pseudomonadati</taxon>
        <taxon>Bacteroidota</taxon>
        <taxon>Flavobacteriia</taxon>
        <taxon>Flavobacteriales</taxon>
        <taxon>Flavobacteriaceae</taxon>
        <taxon>Antarcticibacterium</taxon>
    </lineage>
</organism>
<dbReference type="PANTHER" id="PTHR35602:SF3">
    <property type="entry name" value="ESTERASE YQIA"/>
    <property type="match status" value="1"/>
</dbReference>
<accession>A0A5B8YPP0</accession>
<dbReference type="InterPro" id="IPR008886">
    <property type="entry name" value="UPF0227/Esterase_YqiA"/>
</dbReference>